<dbReference type="Pfam" id="PF00172">
    <property type="entry name" value="Zn_clus"/>
    <property type="match status" value="1"/>
</dbReference>
<evidence type="ECO:0000256" key="3">
    <source>
        <dbReference type="SAM" id="MobiDB-lite"/>
    </source>
</evidence>
<evidence type="ECO:0000259" key="4">
    <source>
        <dbReference type="PROSITE" id="PS50048"/>
    </source>
</evidence>
<dbReference type="InterPro" id="IPR036864">
    <property type="entry name" value="Zn2-C6_fun-type_DNA-bd_sf"/>
</dbReference>
<gene>
    <name evidence="5" type="ORF">IWQ60_009380</name>
</gene>
<dbReference type="PANTHER" id="PTHR31001:SF89">
    <property type="entry name" value="ZN(2)-C6 FUNGAL-TYPE DOMAIN-CONTAINING PROTEIN"/>
    <property type="match status" value="1"/>
</dbReference>
<dbReference type="PROSITE" id="PS50048">
    <property type="entry name" value="ZN2_CY6_FUNGAL_2"/>
    <property type="match status" value="1"/>
</dbReference>
<evidence type="ECO:0000313" key="6">
    <source>
        <dbReference type="Proteomes" id="UP001150569"/>
    </source>
</evidence>
<dbReference type="InterPro" id="IPR050613">
    <property type="entry name" value="Sec_Metabolite_Reg"/>
</dbReference>
<feature type="region of interest" description="Disordered" evidence="3">
    <location>
        <begin position="163"/>
        <end position="182"/>
    </location>
</feature>
<dbReference type="SMART" id="SM00066">
    <property type="entry name" value="GAL4"/>
    <property type="match status" value="1"/>
</dbReference>
<keyword evidence="6" id="KW-1185">Reference proteome</keyword>
<dbReference type="GO" id="GO:0008270">
    <property type="term" value="F:zinc ion binding"/>
    <property type="evidence" value="ECO:0007669"/>
    <property type="project" value="InterPro"/>
</dbReference>
<dbReference type="AlphaFoldDB" id="A0A9W8DL81"/>
<sequence>MPPFYRGCQVPTFKVTVPGPPKPPPLPKELKYQRHACTRCVARKAGCDGQQPCIKCTRAGVADACQFSKIARQPPRRGRQRRGTGGSDIRQRKIDPVVHLATSSSFDSISDVSPRAPTSATISSSTIETLASPGPPASANMWSSPPSLAAVPIMTLNCPAGGPRSKSVSISKTTPTMMPLPPLRPPLLPPPSTWHPMAIQNLLTPPPPIPPTLDATPQPKISPWDFNASLPPAKSLLTYYSDVRSFIPSPADAEQFLETLQRTTRIARSLKSFEDMLYSPVLVRSLLALYVMHQVRLFCKPFLARLYRKLDRQELRPIALDSMLCYGISVLSETQLESRDRHRLSAAYLERISHTALHRLCSCLAVDTPFLMYQVCRVHAFHNTDHNYVNFMCKYSPSFVTATGNPIRPVDQDDAVKQSDLTTTRSPPWDLTWMITQRQYHLTDLHDHPTPVDPRRALHQEIALEFRRRTFYEVTALESVAGCQLGLPSQLDTTYIRVNPISDEILLKLFALPPEEDTYPALIPCLTHSVSGYPSLITLSSITNATSALRAHVPPHNPADMDLQPYLEINQRLNVLYPQLLREFPILPHKVIDPERDNPVYMAGTCMVHSVFHATRLFANLHNWNFGSRAFRPESYPALRRYGSESADYFTRNCLPFIKHVPVQAHNLCTSLCCFLACYWYVNRLPYISEDAGQVRRDMDTIRMYRAYLDEFEPFVAYIESYKSLIARALENVHCHELDLIPVHRQLSKAPESPRLESK</sequence>
<reference evidence="5" key="1">
    <citation type="submission" date="2022-07" db="EMBL/GenBank/DDBJ databases">
        <title>Phylogenomic reconstructions and comparative analyses of Kickxellomycotina fungi.</title>
        <authorList>
            <person name="Reynolds N.K."/>
            <person name="Stajich J.E."/>
            <person name="Barry K."/>
            <person name="Grigoriev I.V."/>
            <person name="Crous P."/>
            <person name="Smith M.E."/>
        </authorList>
    </citation>
    <scope>NUCLEOTIDE SEQUENCE</scope>
    <source>
        <strain evidence="5">RSA 861</strain>
    </source>
</reference>
<dbReference type="Proteomes" id="UP001150569">
    <property type="component" value="Unassembled WGS sequence"/>
</dbReference>
<evidence type="ECO:0000313" key="5">
    <source>
        <dbReference type="EMBL" id="KAJ1913044.1"/>
    </source>
</evidence>
<protein>
    <recommendedName>
        <fullName evidence="4">Zn(2)-C6 fungal-type domain-containing protein</fullName>
    </recommendedName>
</protein>
<evidence type="ECO:0000256" key="1">
    <source>
        <dbReference type="ARBA" id="ARBA00004123"/>
    </source>
</evidence>
<feature type="region of interest" description="Disordered" evidence="3">
    <location>
        <begin position="71"/>
        <end position="91"/>
    </location>
</feature>
<dbReference type="InterPro" id="IPR001138">
    <property type="entry name" value="Zn2Cys6_DnaBD"/>
</dbReference>
<feature type="region of interest" description="Disordered" evidence="3">
    <location>
        <begin position="107"/>
        <end position="131"/>
    </location>
</feature>
<evidence type="ECO:0000256" key="2">
    <source>
        <dbReference type="ARBA" id="ARBA00023242"/>
    </source>
</evidence>
<comment type="subcellular location">
    <subcellularLocation>
        <location evidence="1">Nucleus</location>
    </subcellularLocation>
</comment>
<proteinExistence type="predicted"/>
<dbReference type="CDD" id="cd12148">
    <property type="entry name" value="fungal_TF_MHR"/>
    <property type="match status" value="1"/>
</dbReference>
<dbReference type="GO" id="GO:0005634">
    <property type="term" value="C:nucleus"/>
    <property type="evidence" value="ECO:0007669"/>
    <property type="project" value="UniProtKB-SubCell"/>
</dbReference>
<feature type="domain" description="Zn(2)-C6 fungal-type" evidence="4">
    <location>
        <begin position="36"/>
        <end position="67"/>
    </location>
</feature>
<organism evidence="5 6">
    <name type="scientific">Tieghemiomyces parasiticus</name>
    <dbReference type="NCBI Taxonomy" id="78921"/>
    <lineage>
        <taxon>Eukaryota</taxon>
        <taxon>Fungi</taxon>
        <taxon>Fungi incertae sedis</taxon>
        <taxon>Zoopagomycota</taxon>
        <taxon>Kickxellomycotina</taxon>
        <taxon>Dimargaritomycetes</taxon>
        <taxon>Dimargaritales</taxon>
        <taxon>Dimargaritaceae</taxon>
        <taxon>Tieghemiomyces</taxon>
    </lineage>
</organism>
<dbReference type="Gene3D" id="4.10.240.10">
    <property type="entry name" value="Zn(2)-C6 fungal-type DNA-binding domain"/>
    <property type="match status" value="1"/>
</dbReference>
<keyword evidence="2" id="KW-0539">Nucleus</keyword>
<name>A0A9W8DL81_9FUNG</name>
<dbReference type="EMBL" id="JANBPT010000779">
    <property type="protein sequence ID" value="KAJ1913044.1"/>
    <property type="molecule type" value="Genomic_DNA"/>
</dbReference>
<dbReference type="GO" id="GO:0000981">
    <property type="term" value="F:DNA-binding transcription factor activity, RNA polymerase II-specific"/>
    <property type="evidence" value="ECO:0007669"/>
    <property type="project" value="InterPro"/>
</dbReference>
<dbReference type="PANTHER" id="PTHR31001">
    <property type="entry name" value="UNCHARACTERIZED TRANSCRIPTIONAL REGULATORY PROTEIN"/>
    <property type="match status" value="1"/>
</dbReference>
<dbReference type="SUPFAM" id="SSF57701">
    <property type="entry name" value="Zn2/Cys6 DNA-binding domain"/>
    <property type="match status" value="1"/>
</dbReference>
<dbReference type="CDD" id="cd00067">
    <property type="entry name" value="GAL4"/>
    <property type="match status" value="1"/>
</dbReference>
<accession>A0A9W8DL81</accession>
<comment type="caution">
    <text evidence="5">The sequence shown here is derived from an EMBL/GenBank/DDBJ whole genome shotgun (WGS) entry which is preliminary data.</text>
</comment>